<keyword evidence="4" id="KW-1185">Reference proteome</keyword>
<dbReference type="EMBL" id="JAUMSQ010000075">
    <property type="protein sequence ID" value="MDO3636576.1"/>
    <property type="molecule type" value="Genomic_DNA"/>
</dbReference>
<evidence type="ECO:0000313" key="3">
    <source>
        <dbReference type="EMBL" id="MDO3636576.1"/>
    </source>
</evidence>
<keyword evidence="1" id="KW-0560">Oxidoreductase</keyword>
<sequence>MRRLDDTEVAELLDSDAVARLATIDADGYPHVTPIWFLWADGLMRLTSYADRPHLDRIRGNPRVGLVVDTEAAQRPDGERPNRQVRITGDATVAVDTGGEWTRRIRRKYLGAANEGTRTTGERVVITLRPTRFRAVASV</sequence>
<feature type="domain" description="Pyridoxamine 5'-phosphate oxidase N-terminal" evidence="2">
    <location>
        <begin position="7"/>
        <end position="136"/>
    </location>
</feature>
<evidence type="ECO:0000313" key="4">
    <source>
        <dbReference type="Proteomes" id="UP001168823"/>
    </source>
</evidence>
<dbReference type="PANTHER" id="PTHR35176:SF6">
    <property type="entry name" value="HEME OXYGENASE HI_0854-RELATED"/>
    <property type="match status" value="1"/>
</dbReference>
<accession>A0ABT8UFL0</accession>
<gene>
    <name evidence="3" type="ORF">Q2100_12540</name>
</gene>
<dbReference type="RefSeq" id="WP_302914315.1">
    <property type="nucleotide sequence ID" value="NZ_JAUMSQ010000075.1"/>
</dbReference>
<protein>
    <submittedName>
        <fullName evidence="3">Pyridoxamine 5'-phosphate oxidase family protein</fullName>
    </submittedName>
</protein>
<name>A0ABT8UFL0_9MYCO</name>
<dbReference type="Pfam" id="PF01243">
    <property type="entry name" value="PNPOx_N"/>
    <property type="match status" value="1"/>
</dbReference>
<comment type="caution">
    <text evidence="3">The sequence shown here is derived from an EMBL/GenBank/DDBJ whole genome shotgun (WGS) entry which is preliminary data.</text>
</comment>
<evidence type="ECO:0000256" key="1">
    <source>
        <dbReference type="ARBA" id="ARBA00023002"/>
    </source>
</evidence>
<dbReference type="SUPFAM" id="SSF50475">
    <property type="entry name" value="FMN-binding split barrel"/>
    <property type="match status" value="1"/>
</dbReference>
<evidence type="ECO:0000259" key="2">
    <source>
        <dbReference type="Pfam" id="PF01243"/>
    </source>
</evidence>
<dbReference type="PANTHER" id="PTHR35176">
    <property type="entry name" value="HEME OXYGENASE HI_0854-RELATED"/>
    <property type="match status" value="1"/>
</dbReference>
<organism evidence="3 4">
    <name type="scientific">Mycolicibacterium arseniciresistens</name>
    <dbReference type="NCBI Taxonomy" id="3062257"/>
    <lineage>
        <taxon>Bacteria</taxon>
        <taxon>Bacillati</taxon>
        <taxon>Actinomycetota</taxon>
        <taxon>Actinomycetes</taxon>
        <taxon>Mycobacteriales</taxon>
        <taxon>Mycobacteriaceae</taxon>
        <taxon>Mycolicibacterium</taxon>
    </lineage>
</organism>
<dbReference type="Gene3D" id="2.30.110.10">
    <property type="entry name" value="Electron Transport, Fmn-binding Protein, Chain A"/>
    <property type="match status" value="1"/>
</dbReference>
<dbReference type="Proteomes" id="UP001168823">
    <property type="component" value="Unassembled WGS sequence"/>
</dbReference>
<dbReference type="InterPro" id="IPR011576">
    <property type="entry name" value="Pyridox_Oxase_N"/>
</dbReference>
<reference evidence="3" key="1">
    <citation type="submission" date="2023-07" db="EMBL/GenBank/DDBJ databases">
        <title>Mycolicibacterium sp. nov., a novel bacterial species.</title>
        <authorList>
            <person name="Cao Y."/>
        </authorList>
    </citation>
    <scope>NUCLEOTIDE SEQUENCE</scope>
    <source>
        <strain evidence="3">KC 300</strain>
    </source>
</reference>
<dbReference type="InterPro" id="IPR052019">
    <property type="entry name" value="F420H2_bilvrd_red/Heme_oxyg"/>
</dbReference>
<proteinExistence type="predicted"/>
<dbReference type="InterPro" id="IPR012349">
    <property type="entry name" value="Split_barrel_FMN-bd"/>
</dbReference>